<feature type="compositionally biased region" description="Low complexity" evidence="19">
    <location>
        <begin position="1"/>
        <end position="12"/>
    </location>
</feature>
<dbReference type="Proteomes" id="UP000245783">
    <property type="component" value="Unassembled WGS sequence"/>
</dbReference>
<dbReference type="AlphaFoldDB" id="A0A316W9Q3"/>
<evidence type="ECO:0000256" key="11">
    <source>
        <dbReference type="ARBA" id="ARBA00022630"/>
    </source>
</evidence>
<protein>
    <recommendedName>
        <fullName evidence="8">Nitrate reductase [NADPH]</fullName>
        <ecNumber evidence="7">1.7.1.3</ecNumber>
    </recommendedName>
</protein>
<comment type="function">
    <text evidence="4">Nitrate reductase is a key enzyme involved in the first step of nitrate assimilation in plants, fungi and bacteria.</text>
</comment>
<evidence type="ECO:0000256" key="5">
    <source>
        <dbReference type="ARBA" id="ARBA00006253"/>
    </source>
</evidence>
<dbReference type="SUPFAM" id="SSF52343">
    <property type="entry name" value="Ferredoxin reductase-like, C-terminal NADP-linked domain"/>
    <property type="match status" value="1"/>
</dbReference>
<dbReference type="InterPro" id="IPR005066">
    <property type="entry name" value="MoCF_OxRdtse_dimer"/>
</dbReference>
<dbReference type="InterPro" id="IPR008335">
    <property type="entry name" value="Mopterin_OxRdtase_euk"/>
</dbReference>
<dbReference type="InterPro" id="IPR014756">
    <property type="entry name" value="Ig_E-set"/>
</dbReference>
<dbReference type="InterPro" id="IPR017927">
    <property type="entry name" value="FAD-bd_FR_type"/>
</dbReference>
<evidence type="ECO:0000256" key="10">
    <source>
        <dbReference type="ARBA" id="ARBA00022617"/>
    </source>
</evidence>
<dbReference type="PROSITE" id="PS50255">
    <property type="entry name" value="CYTOCHROME_B5_2"/>
    <property type="match status" value="1"/>
</dbReference>
<dbReference type="PROSITE" id="PS00559">
    <property type="entry name" value="MOLYBDOPTERIN_EUK"/>
    <property type="match status" value="1"/>
</dbReference>
<dbReference type="PROSITE" id="PS00191">
    <property type="entry name" value="CYTOCHROME_B5_1"/>
    <property type="match status" value="1"/>
</dbReference>
<comment type="cofactor">
    <cofactor evidence="1">
        <name>Mo-molybdopterin</name>
        <dbReference type="ChEBI" id="CHEBI:71302"/>
    </cofactor>
</comment>
<proteinExistence type="inferred from homology"/>
<comment type="subunit">
    <text evidence="6">Homodimer.</text>
</comment>
<evidence type="ECO:0000256" key="6">
    <source>
        <dbReference type="ARBA" id="ARBA00011738"/>
    </source>
</evidence>
<keyword evidence="15" id="KW-0560">Oxidoreductase</keyword>
<dbReference type="PANTHER" id="PTHR19372">
    <property type="entry name" value="SULFITE REDUCTASE"/>
    <property type="match status" value="1"/>
</dbReference>
<sequence>MSLSSSPRSSTGSDKELRSDSASSGSDSELRSVSGISTGATTPVTTPGSSNAGSIDALKGTELIRENTASPSSLESELDSESVYGEHLPPVPKTGDVKPLSIDNGTPDAWVARDERLIRLTGKHPLNVEPPLIDILKTGFLTPQSLFYVRSHGAVPYVSEGDAKDWKLRIHGLVEKEINFTIEELKQKFETVTLPVTLVCAGNRRKEQNMVTKGLGFNWGAAGVSTGLFTGVYLADLLDYCKPIRPAGAFPYDRKMPGRARHVIFEGIDELPKGKYGTSQRLTWAKDRSKGMLIAWGMNGEPLSPDHGFPLRLIVPGQIGGRMVKWLNRIEISDEESQHYLHFWDNKVLPTQVTADQARSEEHWWKDPKYIINDLNVNAAALTPDHNSTLDISHAGPSSYRICGYAYTGGGKRIHRVEVSLDDGKSWELSQIDMPEDKYRIAPIRNHPFFGTLDLTETEMSFAWCFWELDVDTARLKESSVISIRATDEGLAAMPRDMYWNATSMMNNWWFRVAIHRDDDQQQLRFEHPTLAGNAPGGWMQRMNDEGANPRYPQFGADAAQSNEASTQKVVPAKIDIEEVMTHVDKRTTVVTKAQVAEHANETSPWFVVGDHVYDGTAFLEKHPGGSESITLVAGEDATEDFMAIHSMDAKKQMRDYHIGRIEAGGLVKTEGPIEDDPTAPFLNAKQWKKSVLVEKDVISHDSAIYHFAMDRPDQRVGLPTGQHVYLRLRDKDGQIVRGSAAEGELVQRAYTPFSSDDLQGSLQILIKTYKPSADGKTPGGRFTTLLEQMIPGEDTIEMKGPLGHLKYQPGGVIQLHGHEHHHLKRVAMIAGGSGITPIWSTLKALLSDPDAAHVEIAILDANRTEADILARVHLDEALAASGRTNVRLWHVLSDPNVSPEWKMGKGRLTKELLEQHLFPPPPADISADKLDDTLVLLCGPPPMEAAVVDHLKAIGWPARTIVQF</sequence>
<dbReference type="InterPro" id="IPR036400">
    <property type="entry name" value="Cyt_B5-like_heme/steroid_sf"/>
</dbReference>
<dbReference type="InterPro" id="IPR018506">
    <property type="entry name" value="Cyt_B5_heme-BS"/>
</dbReference>
<dbReference type="GO" id="GO:0008482">
    <property type="term" value="F:sulfite oxidase activity"/>
    <property type="evidence" value="ECO:0007669"/>
    <property type="project" value="TreeGrafter"/>
</dbReference>
<keyword evidence="9" id="KW-0500">Molybdenum</keyword>
<accession>A0A316W9Q3</accession>
<evidence type="ECO:0000259" key="21">
    <source>
        <dbReference type="PROSITE" id="PS51384"/>
    </source>
</evidence>
<evidence type="ECO:0000256" key="14">
    <source>
        <dbReference type="ARBA" id="ARBA00022857"/>
    </source>
</evidence>
<feature type="compositionally biased region" description="Polar residues" evidence="19">
    <location>
        <begin position="34"/>
        <end position="53"/>
    </location>
</feature>
<dbReference type="InterPro" id="IPR000572">
    <property type="entry name" value="OxRdtase_Mopterin-bd_dom"/>
</dbReference>
<comment type="cofactor">
    <cofactor evidence="3">
        <name>FAD</name>
        <dbReference type="ChEBI" id="CHEBI:57692"/>
    </cofactor>
</comment>
<feature type="region of interest" description="Disordered" evidence="19">
    <location>
        <begin position="1"/>
        <end position="55"/>
    </location>
</feature>
<evidence type="ECO:0000256" key="3">
    <source>
        <dbReference type="ARBA" id="ARBA00001974"/>
    </source>
</evidence>
<dbReference type="SUPFAM" id="SSF63380">
    <property type="entry name" value="Riboflavin synthase domain-like"/>
    <property type="match status" value="1"/>
</dbReference>
<feature type="domain" description="FAD-binding FR-type" evidence="21">
    <location>
        <begin position="686"/>
        <end position="809"/>
    </location>
</feature>
<comment type="catalytic activity">
    <reaction evidence="18">
        <text>nitrite + NADP(+) + H2O = nitrate + NADPH + H(+)</text>
        <dbReference type="Rhea" id="RHEA:19061"/>
        <dbReference type="ChEBI" id="CHEBI:15377"/>
        <dbReference type="ChEBI" id="CHEBI:15378"/>
        <dbReference type="ChEBI" id="CHEBI:16301"/>
        <dbReference type="ChEBI" id="CHEBI:17632"/>
        <dbReference type="ChEBI" id="CHEBI:57783"/>
        <dbReference type="ChEBI" id="CHEBI:58349"/>
        <dbReference type="EC" id="1.7.1.3"/>
    </reaction>
</comment>
<keyword evidence="12" id="KW-0479">Metal-binding</keyword>
<dbReference type="PROSITE" id="PS51384">
    <property type="entry name" value="FAD_FR"/>
    <property type="match status" value="1"/>
</dbReference>
<keyword evidence="17" id="KW-0534">Nitrate assimilation</keyword>
<keyword evidence="11" id="KW-0285">Flavoprotein</keyword>
<evidence type="ECO:0000313" key="22">
    <source>
        <dbReference type="EMBL" id="PWN44723.1"/>
    </source>
</evidence>
<dbReference type="GeneID" id="37033550"/>
<name>A0A316W9Q3_9BASI</name>
<dbReference type="EMBL" id="KZ819359">
    <property type="protein sequence ID" value="PWN44723.1"/>
    <property type="molecule type" value="Genomic_DNA"/>
</dbReference>
<evidence type="ECO:0000256" key="15">
    <source>
        <dbReference type="ARBA" id="ARBA00023002"/>
    </source>
</evidence>
<gene>
    <name evidence="22" type="ORF">IE81DRAFT_286722</name>
</gene>
<evidence type="ECO:0000256" key="7">
    <source>
        <dbReference type="ARBA" id="ARBA00012673"/>
    </source>
</evidence>
<keyword evidence="16" id="KW-0408">Iron</keyword>
<dbReference type="RefSeq" id="XP_025371883.1">
    <property type="nucleotide sequence ID" value="XM_025511680.1"/>
</dbReference>
<dbReference type="GO" id="GO:0042128">
    <property type="term" value="P:nitrate assimilation"/>
    <property type="evidence" value="ECO:0007669"/>
    <property type="project" value="UniProtKB-KW"/>
</dbReference>
<dbReference type="GO" id="GO:0020037">
    <property type="term" value="F:heme binding"/>
    <property type="evidence" value="ECO:0007669"/>
    <property type="project" value="InterPro"/>
</dbReference>
<comment type="similarity">
    <text evidence="5">Belongs to the nitrate reductase family.</text>
</comment>
<organism evidence="22 23">
    <name type="scientific">Ceraceosorus guamensis</name>
    <dbReference type="NCBI Taxonomy" id="1522189"/>
    <lineage>
        <taxon>Eukaryota</taxon>
        <taxon>Fungi</taxon>
        <taxon>Dikarya</taxon>
        <taxon>Basidiomycota</taxon>
        <taxon>Ustilaginomycotina</taxon>
        <taxon>Exobasidiomycetes</taxon>
        <taxon>Ceraceosorales</taxon>
        <taxon>Ceraceosoraceae</taxon>
        <taxon>Ceraceosorus</taxon>
    </lineage>
</organism>
<evidence type="ECO:0000313" key="23">
    <source>
        <dbReference type="Proteomes" id="UP000245783"/>
    </source>
</evidence>
<dbReference type="Pfam" id="PF00175">
    <property type="entry name" value="NAD_binding_1"/>
    <property type="match status" value="1"/>
</dbReference>
<evidence type="ECO:0000256" key="18">
    <source>
        <dbReference type="ARBA" id="ARBA00049155"/>
    </source>
</evidence>
<dbReference type="EC" id="1.7.1.3" evidence="7"/>
<keyword evidence="13" id="KW-0274">FAD</keyword>
<dbReference type="PANTHER" id="PTHR19372:SF7">
    <property type="entry name" value="SULFITE OXIDASE, MITOCHONDRIAL"/>
    <property type="match status" value="1"/>
</dbReference>
<evidence type="ECO:0000256" key="9">
    <source>
        <dbReference type="ARBA" id="ARBA00022505"/>
    </source>
</evidence>
<keyword evidence="10" id="KW-0349">Heme</keyword>
<dbReference type="Gene3D" id="2.40.30.10">
    <property type="entry name" value="Translation factors"/>
    <property type="match status" value="1"/>
</dbReference>
<keyword evidence="23" id="KW-1185">Reference proteome</keyword>
<dbReference type="InterPro" id="IPR017938">
    <property type="entry name" value="Riboflavin_synthase-like_b-brl"/>
</dbReference>
<dbReference type="InterPro" id="IPR039261">
    <property type="entry name" value="FNR_nucleotide-bd"/>
</dbReference>
<evidence type="ECO:0000256" key="1">
    <source>
        <dbReference type="ARBA" id="ARBA00001924"/>
    </source>
</evidence>
<evidence type="ECO:0000256" key="13">
    <source>
        <dbReference type="ARBA" id="ARBA00022827"/>
    </source>
</evidence>
<dbReference type="Gene3D" id="3.40.50.80">
    <property type="entry name" value="Nucleotide-binding domain of ferredoxin-NADP reductase (FNR) module"/>
    <property type="match status" value="1"/>
</dbReference>
<dbReference type="PRINTS" id="PR00363">
    <property type="entry name" value="CYTOCHROMEB5"/>
</dbReference>
<reference evidence="22 23" key="1">
    <citation type="journal article" date="2018" name="Mol. Biol. Evol.">
        <title>Broad Genomic Sampling Reveals a Smut Pathogenic Ancestry of the Fungal Clade Ustilaginomycotina.</title>
        <authorList>
            <person name="Kijpornyongpan T."/>
            <person name="Mondo S.J."/>
            <person name="Barry K."/>
            <person name="Sandor L."/>
            <person name="Lee J."/>
            <person name="Lipzen A."/>
            <person name="Pangilinan J."/>
            <person name="LaButti K."/>
            <person name="Hainaut M."/>
            <person name="Henrissat B."/>
            <person name="Grigoriev I.V."/>
            <person name="Spatafora J.W."/>
            <person name="Aime M.C."/>
        </authorList>
    </citation>
    <scope>NUCLEOTIDE SEQUENCE [LARGE SCALE GENOMIC DNA]</scope>
    <source>
        <strain evidence="22 23">MCA 4658</strain>
    </source>
</reference>
<dbReference type="Pfam" id="PF00173">
    <property type="entry name" value="Cyt-b5"/>
    <property type="match status" value="1"/>
</dbReference>
<dbReference type="GO" id="GO:0006790">
    <property type="term" value="P:sulfur compound metabolic process"/>
    <property type="evidence" value="ECO:0007669"/>
    <property type="project" value="TreeGrafter"/>
</dbReference>
<dbReference type="InParanoid" id="A0A316W9Q3"/>
<dbReference type="SUPFAM" id="SSF81296">
    <property type="entry name" value="E set domains"/>
    <property type="match status" value="1"/>
</dbReference>
<feature type="domain" description="Cytochrome b5 heme-binding" evidence="20">
    <location>
        <begin position="588"/>
        <end position="663"/>
    </location>
</feature>
<dbReference type="FunFam" id="3.90.420.10:FF:000005">
    <property type="entry name" value="Nitrate reductase"/>
    <property type="match status" value="1"/>
</dbReference>
<dbReference type="Pfam" id="PF00970">
    <property type="entry name" value="FAD_binding_6"/>
    <property type="match status" value="1"/>
</dbReference>
<dbReference type="InterPro" id="IPR001433">
    <property type="entry name" value="OxRdtase_FAD/NAD-bd"/>
</dbReference>
<evidence type="ECO:0000256" key="17">
    <source>
        <dbReference type="ARBA" id="ARBA00023063"/>
    </source>
</evidence>
<dbReference type="OrthoDB" id="432685at2759"/>
<dbReference type="Gene3D" id="3.10.120.10">
    <property type="entry name" value="Cytochrome b5-like heme/steroid binding domain"/>
    <property type="match status" value="1"/>
</dbReference>
<dbReference type="Gene3D" id="2.60.40.650">
    <property type="match status" value="1"/>
</dbReference>
<dbReference type="Pfam" id="PF00174">
    <property type="entry name" value="Oxidored_molyb"/>
    <property type="match status" value="1"/>
</dbReference>
<evidence type="ECO:0000256" key="4">
    <source>
        <dbReference type="ARBA" id="ARBA00003838"/>
    </source>
</evidence>
<keyword evidence="14" id="KW-0521">NADP</keyword>
<dbReference type="Gene3D" id="3.90.420.10">
    <property type="entry name" value="Oxidoreductase, molybdopterin-binding domain"/>
    <property type="match status" value="1"/>
</dbReference>
<dbReference type="GO" id="GO:0043546">
    <property type="term" value="F:molybdopterin cofactor binding"/>
    <property type="evidence" value="ECO:0007669"/>
    <property type="project" value="InterPro"/>
</dbReference>
<feature type="region of interest" description="Disordered" evidence="19">
    <location>
        <begin position="68"/>
        <end position="102"/>
    </location>
</feature>
<dbReference type="Pfam" id="PF03404">
    <property type="entry name" value="Mo-co_dimer"/>
    <property type="match status" value="1"/>
</dbReference>
<dbReference type="InterPro" id="IPR036374">
    <property type="entry name" value="OxRdtase_Mopterin-bd_sf"/>
</dbReference>
<dbReference type="GO" id="GO:0050464">
    <property type="term" value="F:nitrate reductase (NADPH) activity"/>
    <property type="evidence" value="ECO:0007669"/>
    <property type="project" value="UniProtKB-EC"/>
</dbReference>
<evidence type="ECO:0000256" key="16">
    <source>
        <dbReference type="ARBA" id="ARBA00023004"/>
    </source>
</evidence>
<dbReference type="InterPro" id="IPR022407">
    <property type="entry name" value="OxRdtase_Mopterin_BS"/>
</dbReference>
<dbReference type="PRINTS" id="PR00407">
    <property type="entry name" value="EUMOPTERIN"/>
</dbReference>
<dbReference type="SMART" id="SM01117">
    <property type="entry name" value="Cyt-b5"/>
    <property type="match status" value="1"/>
</dbReference>
<dbReference type="PRINTS" id="PR00406">
    <property type="entry name" value="CYTB5RDTASE"/>
</dbReference>
<evidence type="ECO:0000256" key="2">
    <source>
        <dbReference type="ARBA" id="ARBA00001971"/>
    </source>
</evidence>
<evidence type="ECO:0000259" key="20">
    <source>
        <dbReference type="PROSITE" id="PS50255"/>
    </source>
</evidence>
<evidence type="ECO:0000256" key="19">
    <source>
        <dbReference type="SAM" id="MobiDB-lite"/>
    </source>
</evidence>
<dbReference type="GO" id="GO:0030151">
    <property type="term" value="F:molybdenum ion binding"/>
    <property type="evidence" value="ECO:0007669"/>
    <property type="project" value="InterPro"/>
</dbReference>
<comment type="cofactor">
    <cofactor evidence="2">
        <name>heme</name>
        <dbReference type="ChEBI" id="CHEBI:30413"/>
    </cofactor>
</comment>
<evidence type="ECO:0000256" key="8">
    <source>
        <dbReference type="ARBA" id="ARBA00015499"/>
    </source>
</evidence>
<dbReference type="SUPFAM" id="SSF55856">
    <property type="entry name" value="Cytochrome b5-like heme/steroid binding domain"/>
    <property type="match status" value="1"/>
</dbReference>
<dbReference type="SUPFAM" id="SSF56524">
    <property type="entry name" value="Oxidoreductase molybdopterin-binding domain"/>
    <property type="match status" value="1"/>
</dbReference>
<dbReference type="CDD" id="cd06183">
    <property type="entry name" value="cyt_b5_reduct_like"/>
    <property type="match status" value="1"/>
</dbReference>
<dbReference type="STRING" id="1522189.A0A316W9Q3"/>
<dbReference type="InterPro" id="IPR001199">
    <property type="entry name" value="Cyt_B5-like_heme/steroid-bd"/>
</dbReference>
<evidence type="ECO:0000256" key="12">
    <source>
        <dbReference type="ARBA" id="ARBA00022723"/>
    </source>
</evidence>
<dbReference type="InterPro" id="IPR008333">
    <property type="entry name" value="Cbr1-like_FAD-bd_dom"/>
</dbReference>